<dbReference type="InterPro" id="IPR011059">
    <property type="entry name" value="Metal-dep_hydrolase_composite"/>
</dbReference>
<dbReference type="AlphaFoldDB" id="A0A367ZT21"/>
<gene>
    <name evidence="2" type="ORF">OZSIB_3237</name>
</gene>
<evidence type="ECO:0000259" key="1">
    <source>
        <dbReference type="Pfam" id="PF07969"/>
    </source>
</evidence>
<name>A0A367ZT21_9BACT</name>
<dbReference type="EMBL" id="QOQW01000006">
    <property type="protein sequence ID" value="RCK80491.1"/>
    <property type="molecule type" value="Genomic_DNA"/>
</dbReference>
<dbReference type="SUPFAM" id="SSF51338">
    <property type="entry name" value="Composite domain of metallo-dependent hydrolases"/>
    <property type="match status" value="1"/>
</dbReference>
<protein>
    <submittedName>
        <fullName evidence="2">Amidohydrolase</fullName>
    </submittedName>
</protein>
<feature type="domain" description="Amidohydrolase 3" evidence="1">
    <location>
        <begin position="52"/>
        <end position="500"/>
    </location>
</feature>
<accession>A0A367ZT21</accession>
<evidence type="ECO:0000313" key="3">
    <source>
        <dbReference type="Proteomes" id="UP000252355"/>
    </source>
</evidence>
<reference evidence="2 3" key="1">
    <citation type="submission" date="2018-05" db="EMBL/GenBank/DDBJ databases">
        <title>A metagenomic window into the 2 km-deep terrestrial subsurface aquifer revealed taxonomically and functionally diverse microbial community comprising novel uncultured bacterial lineages.</title>
        <authorList>
            <person name="Kadnikov V.V."/>
            <person name="Mardanov A.V."/>
            <person name="Beletsky A.V."/>
            <person name="Banks D."/>
            <person name="Pimenov N.V."/>
            <person name="Frank Y.A."/>
            <person name="Karnachuk O.V."/>
            <person name="Ravin N.V."/>
        </authorList>
    </citation>
    <scope>NUCLEOTIDE SEQUENCE [LARGE SCALE GENOMIC DNA]</scope>
    <source>
        <strain evidence="2">BY5</strain>
    </source>
</reference>
<dbReference type="SUPFAM" id="SSF51556">
    <property type="entry name" value="Metallo-dependent hydrolases"/>
    <property type="match status" value="1"/>
</dbReference>
<dbReference type="Gene3D" id="3.20.20.140">
    <property type="entry name" value="Metal-dependent hydrolases"/>
    <property type="match status" value="1"/>
</dbReference>
<dbReference type="InterPro" id="IPR032466">
    <property type="entry name" value="Metal_Hydrolase"/>
</dbReference>
<dbReference type="PANTHER" id="PTHR22642:SF22">
    <property type="entry name" value="EXOENZYMES REGULATORY PROTEIN AEPA"/>
    <property type="match status" value="1"/>
</dbReference>
<dbReference type="Gene3D" id="2.30.40.10">
    <property type="entry name" value="Urease, subunit C, domain 1"/>
    <property type="match status" value="1"/>
</dbReference>
<dbReference type="Gene3D" id="3.10.310.70">
    <property type="match status" value="1"/>
</dbReference>
<evidence type="ECO:0000313" key="2">
    <source>
        <dbReference type="EMBL" id="RCK80491.1"/>
    </source>
</evidence>
<dbReference type="Proteomes" id="UP000252355">
    <property type="component" value="Unassembled WGS sequence"/>
</dbReference>
<keyword evidence="2" id="KW-0378">Hydrolase</keyword>
<dbReference type="GO" id="GO:0016810">
    <property type="term" value="F:hydrolase activity, acting on carbon-nitrogen (but not peptide) bonds"/>
    <property type="evidence" value="ECO:0007669"/>
    <property type="project" value="InterPro"/>
</dbReference>
<sequence>MGTRLFFHCSGRDLPDPAHPAFDSFVVSGNLITQVGFGLERHSAWKDLPRTDLGGAVVLPAFADSHVHFLQTGLTFLGCRLDEATSLDDVCDRLRHHAARHADDWILAWNLDETMLREKRLPTVAEIDRAVPDRRVWISRVDLHSAIPNSAAVRWAQQVHPTATLHHDYYYRDDYVILFSRLMRDLPRAMKERALELARRWCLGRGITTVHALEGGWAATNDDVELVADFLARPGFHGVVYHQSEDPALARRRGWPRLGGCLMVDGSFGSRTAALSAPYADDPTTSGVIYRDETHLDRLVSLCADHGLQLAMHAIGDVAIDRLVAAYRAGVRRYGSRALGHRIEHFELPTPTAIAGAAEAGARLAVQPAFEVLWGGPAAMYARRLGPERARRTNPFRTLRAHGLALAGGSDSPVTPLDPFLGIHGFVNHPTPEERLSLAEALTAFIVAPHAFAGEERLRGHLQPGFIADFVCLRRDPCQVPADQLRTLRVDRVFVGGQEVPPDHFQEEPA</sequence>
<dbReference type="InterPro" id="IPR013108">
    <property type="entry name" value="Amidohydro_3"/>
</dbReference>
<dbReference type="PANTHER" id="PTHR22642">
    <property type="entry name" value="IMIDAZOLONEPROPIONASE"/>
    <property type="match status" value="1"/>
</dbReference>
<dbReference type="Pfam" id="PF07969">
    <property type="entry name" value="Amidohydro_3"/>
    <property type="match status" value="1"/>
</dbReference>
<comment type="caution">
    <text evidence="2">The sequence shown here is derived from an EMBL/GenBank/DDBJ whole genome shotgun (WGS) entry which is preliminary data.</text>
</comment>
<proteinExistence type="predicted"/>
<organism evidence="2 3">
    <name type="scientific">Candidatus Ozemobacter sibiricus</name>
    <dbReference type="NCBI Taxonomy" id="2268124"/>
    <lineage>
        <taxon>Bacteria</taxon>
        <taxon>Candidatus Ozemobacteria</taxon>
        <taxon>Candidatus Ozemobacterales</taxon>
        <taxon>Candidatus Ozemobacteraceae</taxon>
        <taxon>Candidatus Ozemobacter</taxon>
    </lineage>
</organism>